<feature type="compositionally biased region" description="Polar residues" evidence="1">
    <location>
        <begin position="229"/>
        <end position="245"/>
    </location>
</feature>
<proteinExistence type="predicted"/>
<dbReference type="Gene3D" id="3.30.70.330">
    <property type="match status" value="1"/>
</dbReference>
<evidence type="ECO:0000313" key="3">
    <source>
        <dbReference type="WBParaSite" id="SPAL_0001081100.1"/>
    </source>
</evidence>
<dbReference type="AlphaFoldDB" id="A0A0N5BYF3"/>
<feature type="region of interest" description="Disordered" evidence="1">
    <location>
        <begin position="226"/>
        <end position="310"/>
    </location>
</feature>
<feature type="compositionally biased region" description="Polar residues" evidence="1">
    <location>
        <begin position="294"/>
        <end position="310"/>
    </location>
</feature>
<feature type="compositionally biased region" description="Basic and acidic residues" evidence="1">
    <location>
        <begin position="253"/>
        <end position="263"/>
    </location>
</feature>
<dbReference type="InterPro" id="IPR035979">
    <property type="entry name" value="RBD_domain_sf"/>
</dbReference>
<dbReference type="SUPFAM" id="SSF54928">
    <property type="entry name" value="RNA-binding domain, RBD"/>
    <property type="match status" value="1"/>
</dbReference>
<reference evidence="3" key="1">
    <citation type="submission" date="2017-02" db="UniProtKB">
        <authorList>
            <consortium name="WormBaseParasite"/>
        </authorList>
    </citation>
    <scope>IDENTIFICATION</scope>
</reference>
<feature type="compositionally biased region" description="Basic and acidic residues" evidence="1">
    <location>
        <begin position="279"/>
        <end position="293"/>
    </location>
</feature>
<dbReference type="InterPro" id="IPR012677">
    <property type="entry name" value="Nucleotide-bd_a/b_plait_sf"/>
</dbReference>
<dbReference type="STRING" id="174720.A0A0N5BYF3"/>
<organism evidence="2 3">
    <name type="scientific">Strongyloides papillosus</name>
    <name type="common">Intestinal threadworm</name>
    <dbReference type="NCBI Taxonomy" id="174720"/>
    <lineage>
        <taxon>Eukaryota</taxon>
        <taxon>Metazoa</taxon>
        <taxon>Ecdysozoa</taxon>
        <taxon>Nematoda</taxon>
        <taxon>Chromadorea</taxon>
        <taxon>Rhabditida</taxon>
        <taxon>Tylenchina</taxon>
        <taxon>Panagrolaimomorpha</taxon>
        <taxon>Strongyloidoidea</taxon>
        <taxon>Strongyloididae</taxon>
        <taxon>Strongyloides</taxon>
    </lineage>
</organism>
<dbReference type="WBParaSite" id="SPAL_0001081100.1">
    <property type="protein sequence ID" value="SPAL_0001081100.1"/>
    <property type="gene ID" value="SPAL_0001081100"/>
</dbReference>
<dbReference type="GO" id="GO:0003676">
    <property type="term" value="F:nucleic acid binding"/>
    <property type="evidence" value="ECO:0007669"/>
    <property type="project" value="InterPro"/>
</dbReference>
<evidence type="ECO:0000313" key="2">
    <source>
        <dbReference type="Proteomes" id="UP000046392"/>
    </source>
</evidence>
<evidence type="ECO:0000256" key="1">
    <source>
        <dbReference type="SAM" id="MobiDB-lite"/>
    </source>
</evidence>
<keyword evidence="2" id="KW-1185">Reference proteome</keyword>
<sequence>MEQKRTNYKGRKRSYPYDNKIKSNRHKKHFTNNYQNKMSYAFPQNGQCIPQCNVNTYGNGLQFYGSVANNTHLKQATDPQSGYFFNTPLNNKILNVFPPVNYGYYYQNCLNNPYNNNQISAPPVTNNEIKNENDLSRDSLYITNIPFECTAVNLFNLFNFNNLIARYAVSNIPRIKIYKNELMRASSVITFVSPGAANYVKEFMDKKEFPGTYMKMKIKFAVHKKKSGNGDTSDVSPEFSKNSSVPIEEEKESSDVDNKKTEDNNMVGGYIARFETSNDQEKEVTEEKEDNNKECTTNIENPTSSETSEN</sequence>
<dbReference type="Proteomes" id="UP000046392">
    <property type="component" value="Unplaced"/>
</dbReference>
<protein>
    <submittedName>
        <fullName evidence="3">RRM domain-containing protein</fullName>
    </submittedName>
</protein>
<accession>A0A0N5BYF3</accession>
<name>A0A0N5BYF3_STREA</name>